<keyword evidence="2" id="KW-1185">Reference proteome</keyword>
<evidence type="ECO:0000313" key="1">
    <source>
        <dbReference type="EMBL" id="CAG8649749.1"/>
    </source>
</evidence>
<sequence length="116" mass="13305">MLMPPTARNFNLLLWLEDKSKFKKMTASPETTIPPFHHLAFNGACRACADLARVTFRQHDERVAWDLIDFVLTMIQCIGVSVAHDPEHQNNIRKYRLITQGTGCNNRKQLKKISSP</sequence>
<accession>A0A9N9DRH4</accession>
<comment type="caution">
    <text evidence="1">The sequence shown here is derived from an EMBL/GenBank/DDBJ whole genome shotgun (WGS) entry which is preliminary data.</text>
</comment>
<proteinExistence type="predicted"/>
<reference evidence="1" key="1">
    <citation type="submission" date="2021-06" db="EMBL/GenBank/DDBJ databases">
        <authorList>
            <person name="Kallberg Y."/>
            <person name="Tangrot J."/>
            <person name="Rosling A."/>
        </authorList>
    </citation>
    <scope>NUCLEOTIDE SEQUENCE</scope>
    <source>
        <strain evidence="1">BR232B</strain>
    </source>
</reference>
<evidence type="ECO:0000313" key="2">
    <source>
        <dbReference type="Proteomes" id="UP000789739"/>
    </source>
</evidence>
<dbReference type="EMBL" id="CAJVPI010002808">
    <property type="protein sequence ID" value="CAG8649749.1"/>
    <property type="molecule type" value="Genomic_DNA"/>
</dbReference>
<dbReference type="AlphaFoldDB" id="A0A9N9DRH4"/>
<dbReference type="Proteomes" id="UP000789739">
    <property type="component" value="Unassembled WGS sequence"/>
</dbReference>
<organism evidence="1 2">
    <name type="scientific">Paraglomus brasilianum</name>
    <dbReference type="NCBI Taxonomy" id="144538"/>
    <lineage>
        <taxon>Eukaryota</taxon>
        <taxon>Fungi</taxon>
        <taxon>Fungi incertae sedis</taxon>
        <taxon>Mucoromycota</taxon>
        <taxon>Glomeromycotina</taxon>
        <taxon>Glomeromycetes</taxon>
        <taxon>Paraglomerales</taxon>
        <taxon>Paraglomeraceae</taxon>
        <taxon>Paraglomus</taxon>
    </lineage>
</organism>
<protein>
    <submittedName>
        <fullName evidence="1">10820_t:CDS:1</fullName>
    </submittedName>
</protein>
<gene>
    <name evidence="1" type="ORF">PBRASI_LOCUS10207</name>
</gene>
<name>A0A9N9DRH4_9GLOM</name>